<dbReference type="Pfam" id="PF00132">
    <property type="entry name" value="Hexapep"/>
    <property type="match status" value="1"/>
</dbReference>
<dbReference type="SUPFAM" id="SSF51161">
    <property type="entry name" value="Trimeric LpxA-like enzymes"/>
    <property type="match status" value="1"/>
</dbReference>
<comment type="similarity">
    <text evidence="1 4">Belongs to the transferase hexapeptide repeat family.</text>
</comment>
<dbReference type="CDD" id="cd03354">
    <property type="entry name" value="LbH_SAT"/>
    <property type="match status" value="1"/>
</dbReference>
<evidence type="ECO:0000256" key="4">
    <source>
        <dbReference type="PIRNR" id="PIRNR000441"/>
    </source>
</evidence>
<dbReference type="AlphaFoldDB" id="A0A6I1E3L7"/>
<dbReference type="GO" id="GO:0005737">
    <property type="term" value="C:cytoplasm"/>
    <property type="evidence" value="ECO:0007669"/>
    <property type="project" value="InterPro"/>
</dbReference>
<reference evidence="5 6" key="1">
    <citation type="submission" date="2019-10" db="EMBL/GenBank/DDBJ databases">
        <title>Muricauda olearia CL-SS4 JCM15563 genome.</title>
        <authorList>
            <person name="Liu L."/>
        </authorList>
    </citation>
    <scope>NUCLEOTIDE SEQUENCE [LARGE SCALE GENOMIC DNA]</scope>
    <source>
        <strain evidence="5 6">CL-SS4</strain>
    </source>
</reference>
<dbReference type="GO" id="GO:0009001">
    <property type="term" value="F:serine O-acetyltransferase activity"/>
    <property type="evidence" value="ECO:0007669"/>
    <property type="project" value="UniProtKB-EC"/>
</dbReference>
<dbReference type="PANTHER" id="PTHR42811">
    <property type="entry name" value="SERINE ACETYLTRANSFERASE"/>
    <property type="match status" value="1"/>
</dbReference>
<keyword evidence="3 4" id="KW-0012">Acyltransferase</keyword>
<dbReference type="EMBL" id="WELG01000001">
    <property type="protein sequence ID" value="KAB7530490.1"/>
    <property type="molecule type" value="Genomic_DNA"/>
</dbReference>
<accession>A0A6I1E3L7</accession>
<dbReference type="RefSeq" id="WP_152130409.1">
    <property type="nucleotide sequence ID" value="NZ_WELG01000001.1"/>
</dbReference>
<evidence type="ECO:0000313" key="5">
    <source>
        <dbReference type="EMBL" id="KAB7530490.1"/>
    </source>
</evidence>
<evidence type="ECO:0000313" key="6">
    <source>
        <dbReference type="Proteomes" id="UP000429785"/>
    </source>
</evidence>
<dbReference type="InterPro" id="IPR045304">
    <property type="entry name" value="LbH_SAT"/>
</dbReference>
<sequence>MNNKSKEDYKQAILMDSVALGMTNPSLKSKIKNLLSPYYIYNFQMLMRKVEYYSTKTSVLSKLYCYYLKFRYKKLSLKLGFSIPPHVFGPGLSIVHYGTIVINQKAQVGKNCRIHACVNIGASGGDSNAPKIGDNVYIAPGAKIYGNITIANNIAIGANAVVNRSFEEEGILIAGNPAKKIKEIDISRIIKHIKA</sequence>
<name>A0A6I1E3L7_9FLAO</name>
<evidence type="ECO:0000256" key="3">
    <source>
        <dbReference type="ARBA" id="ARBA00023315"/>
    </source>
</evidence>
<proteinExistence type="inferred from homology"/>
<dbReference type="InterPro" id="IPR001451">
    <property type="entry name" value="Hexapep"/>
</dbReference>
<dbReference type="Gene3D" id="2.160.10.10">
    <property type="entry name" value="Hexapeptide repeat proteins"/>
    <property type="match status" value="1"/>
</dbReference>
<protein>
    <recommendedName>
        <fullName evidence="4">Serine acetyltransferase</fullName>
        <ecNumber evidence="4">2.3.1.30</ecNumber>
    </recommendedName>
</protein>
<dbReference type="Proteomes" id="UP000429785">
    <property type="component" value="Unassembled WGS sequence"/>
</dbReference>
<organism evidence="5 6">
    <name type="scientific">Flagellimonas olearia</name>
    <dbReference type="NCBI Taxonomy" id="552546"/>
    <lineage>
        <taxon>Bacteria</taxon>
        <taxon>Pseudomonadati</taxon>
        <taxon>Bacteroidota</taxon>
        <taxon>Flavobacteriia</taxon>
        <taxon>Flavobacteriales</taxon>
        <taxon>Flavobacteriaceae</taxon>
        <taxon>Flagellimonas</taxon>
    </lineage>
</organism>
<dbReference type="EC" id="2.3.1.30" evidence="4"/>
<dbReference type="OrthoDB" id="9812571at2"/>
<gene>
    <name evidence="5" type="ORF">F8C76_03000</name>
</gene>
<dbReference type="InterPro" id="IPR011004">
    <property type="entry name" value="Trimer_LpxA-like_sf"/>
</dbReference>
<comment type="catalytic activity">
    <reaction evidence="4">
        <text>L-serine + acetyl-CoA = O-acetyl-L-serine + CoA</text>
        <dbReference type="Rhea" id="RHEA:24560"/>
        <dbReference type="ChEBI" id="CHEBI:33384"/>
        <dbReference type="ChEBI" id="CHEBI:57287"/>
        <dbReference type="ChEBI" id="CHEBI:57288"/>
        <dbReference type="ChEBI" id="CHEBI:58340"/>
        <dbReference type="EC" id="2.3.1.30"/>
    </reaction>
</comment>
<evidence type="ECO:0000256" key="1">
    <source>
        <dbReference type="ARBA" id="ARBA00007274"/>
    </source>
</evidence>
<comment type="caution">
    <text evidence="5">The sequence shown here is derived from an EMBL/GenBank/DDBJ whole genome shotgun (WGS) entry which is preliminary data.</text>
</comment>
<evidence type="ECO:0000256" key="2">
    <source>
        <dbReference type="ARBA" id="ARBA00022679"/>
    </source>
</evidence>
<dbReference type="GO" id="GO:0006535">
    <property type="term" value="P:cysteine biosynthetic process from serine"/>
    <property type="evidence" value="ECO:0007669"/>
    <property type="project" value="InterPro"/>
</dbReference>
<dbReference type="PIRSF" id="PIRSF000441">
    <property type="entry name" value="CysE"/>
    <property type="match status" value="1"/>
</dbReference>
<keyword evidence="2 4" id="KW-0808">Transferase</keyword>
<dbReference type="InterPro" id="IPR005881">
    <property type="entry name" value="Ser_O-AcTrfase"/>
</dbReference>